<sequence length="469" mass="53314">MIIPSHYYSPFNYRPTYLYLFHVIIVLLGRETNSLLLRINTYIFFTLLLLKPQWSYASIGGTIKAIVLYPTILGPFVQSFGTMAPAQRRGPWVPEEDQTLLQLVRSQGPNNWVRISQHMQYRSPKQCRERFHQNLKPTLNHEPISVEEGLMIERMVHEMGKRWAEIARRLGNRSDNAVKNWWNGSMNRKRRGLAIQARESLTPSSRTLNGRVEPPYPKSSMAIHGPCDRSHYQDPNFSTRTSSWVSVSQRGQQQLPPKLLCPEADGRQRREPCSSTEYEYGSPLGWSRQMLDHRSPIRNHRHLSPIVTYMPPTHTELPLMCSPSTSEMSNSTSAGPPSMVSDHNSICSASPRTAASPSLNPVPVEIHPGQDERRRGSAPTCRSPPNPTGHDENYHSSKNAEYHLEPAVPRRWAPDIPAAYPQEPSRPPHWKHQHSNSAPHNQLPPASEPRAHVPSPPRDSRMGLETLLN</sequence>
<keyword evidence="2" id="KW-0677">Repeat</keyword>
<keyword evidence="6" id="KW-0812">Transmembrane</keyword>
<dbReference type="GO" id="GO:0033993">
    <property type="term" value="P:response to lipid"/>
    <property type="evidence" value="ECO:0007669"/>
    <property type="project" value="UniProtKB-ARBA"/>
</dbReference>
<keyword evidence="11" id="KW-1185">Reference proteome</keyword>
<feature type="compositionally biased region" description="Polar residues" evidence="5">
    <location>
        <begin position="341"/>
        <end position="359"/>
    </location>
</feature>
<dbReference type="PROSITE" id="PS50090">
    <property type="entry name" value="MYB_LIKE"/>
    <property type="match status" value="2"/>
</dbReference>
<dbReference type="SMART" id="SM00717">
    <property type="entry name" value="SANT"/>
    <property type="match status" value="2"/>
</dbReference>
<dbReference type="InterPro" id="IPR001005">
    <property type="entry name" value="SANT/Myb"/>
</dbReference>
<dbReference type="SUPFAM" id="SSF46689">
    <property type="entry name" value="Homeodomain-like"/>
    <property type="match status" value="1"/>
</dbReference>
<dbReference type="GO" id="GO:1902584">
    <property type="term" value="P:positive regulation of response to water deprivation"/>
    <property type="evidence" value="ECO:0007669"/>
    <property type="project" value="UniProtKB-ARBA"/>
</dbReference>
<dbReference type="GeneID" id="42528100"/>
<name>A0A179UL96_BLAGS</name>
<dbReference type="RefSeq" id="XP_031578506.1">
    <property type="nucleotide sequence ID" value="XM_031721670.1"/>
</dbReference>
<evidence type="ECO:0000256" key="3">
    <source>
        <dbReference type="ARBA" id="ARBA00023125"/>
    </source>
</evidence>
<dbReference type="STRING" id="559298.A0A179UL96"/>
<comment type="subcellular location">
    <subcellularLocation>
        <location evidence="1">Nucleus</location>
    </subcellularLocation>
</comment>
<feature type="compositionally biased region" description="Low complexity" evidence="5">
    <location>
        <begin position="322"/>
        <end position="333"/>
    </location>
</feature>
<dbReference type="GO" id="GO:1902806">
    <property type="term" value="P:regulation of cell cycle G1/S phase transition"/>
    <property type="evidence" value="ECO:0007669"/>
    <property type="project" value="UniProtKB-ARBA"/>
</dbReference>
<evidence type="ECO:0000256" key="5">
    <source>
        <dbReference type="SAM" id="MobiDB-lite"/>
    </source>
</evidence>
<organism evidence="10 11">
    <name type="scientific">Blastomyces gilchristii (strain SLH14081)</name>
    <name type="common">Blastomyces dermatitidis</name>
    <dbReference type="NCBI Taxonomy" id="559298"/>
    <lineage>
        <taxon>Eukaryota</taxon>
        <taxon>Fungi</taxon>
        <taxon>Dikarya</taxon>
        <taxon>Ascomycota</taxon>
        <taxon>Pezizomycotina</taxon>
        <taxon>Eurotiomycetes</taxon>
        <taxon>Eurotiomycetidae</taxon>
        <taxon>Onygenales</taxon>
        <taxon>Ajellomycetaceae</taxon>
        <taxon>Blastomyces</taxon>
    </lineage>
</organism>
<dbReference type="GO" id="GO:0000278">
    <property type="term" value="P:mitotic cell cycle"/>
    <property type="evidence" value="ECO:0007669"/>
    <property type="project" value="TreeGrafter"/>
</dbReference>
<keyword evidence="6" id="KW-0472">Membrane</keyword>
<feature type="transmembrane region" description="Helical" evidence="6">
    <location>
        <begin position="12"/>
        <end position="28"/>
    </location>
</feature>
<feature type="domain" description="HTH myb-type" evidence="8">
    <location>
        <begin position="140"/>
        <end position="190"/>
    </location>
</feature>
<feature type="region of interest" description="Disordered" evidence="5">
    <location>
        <begin position="415"/>
        <end position="469"/>
    </location>
</feature>
<evidence type="ECO:0000259" key="7">
    <source>
        <dbReference type="PROSITE" id="PS50090"/>
    </source>
</evidence>
<dbReference type="KEGG" id="bgh:BDBG_04449"/>
<feature type="domain" description="Myb-like" evidence="7">
    <location>
        <begin position="84"/>
        <end position="135"/>
    </location>
</feature>
<feature type="region of interest" description="Disordered" evidence="5">
    <location>
        <begin position="317"/>
        <end position="396"/>
    </location>
</feature>
<evidence type="ECO:0000313" key="10">
    <source>
        <dbReference type="EMBL" id="OAT08846.1"/>
    </source>
</evidence>
<feature type="region of interest" description="Disordered" evidence="5">
    <location>
        <begin position="248"/>
        <end position="278"/>
    </location>
</feature>
<protein>
    <submittedName>
        <fullName evidence="9 10">MYB family conidiophore development protein FlbD</fullName>
    </submittedName>
</protein>
<reference evidence="10" key="1">
    <citation type="submission" date="2009-02" db="EMBL/GenBank/DDBJ databases">
        <title>The Genome Sequence of Blastomyces dermatitidis strain SLH14081.</title>
        <authorList>
            <consortium name="The Broad Institute Genome Sequencing Platform"/>
            <consortium name="Broad Institute Microbial Sequencing Center."/>
            <person name="Champion M."/>
            <person name="Cuomo C."/>
            <person name="Ma L.-J."/>
            <person name="Henn M.R."/>
            <person name="Klein B."/>
            <person name="Goldman B."/>
            <person name="Young S."/>
            <person name="Kodira C.D."/>
            <person name="Zeng Q."/>
            <person name="Koehrsen M."/>
            <person name="Alvarado L."/>
            <person name="Berlin A.M."/>
            <person name="Heiman D.I."/>
            <person name="Hepburn T.A."/>
            <person name="Saif S."/>
            <person name="Shea T.D."/>
            <person name="Shenoy N."/>
            <person name="Sykes S."/>
            <person name="Galagan J."/>
            <person name="Nusbaum C."/>
            <person name="Birren B."/>
        </authorList>
    </citation>
    <scope>NUCLEOTIDE SEQUENCE</scope>
    <source>
        <strain evidence="10">SLH14081</strain>
    </source>
</reference>
<gene>
    <name evidence="10" type="ORF">BDBG_04449</name>
</gene>
<dbReference type="GO" id="GO:0050891">
    <property type="term" value="P:multicellular organismal-level water homeostasis"/>
    <property type="evidence" value="ECO:0007669"/>
    <property type="project" value="UniProtKB-ARBA"/>
</dbReference>
<dbReference type="AlphaFoldDB" id="A0A179UL96"/>
<dbReference type="CDD" id="cd00167">
    <property type="entry name" value="SANT"/>
    <property type="match status" value="2"/>
</dbReference>
<feature type="domain" description="HTH myb-type" evidence="8">
    <location>
        <begin position="84"/>
        <end position="139"/>
    </location>
</feature>
<dbReference type="InterPro" id="IPR009057">
    <property type="entry name" value="Homeodomain-like_sf"/>
</dbReference>
<dbReference type="GO" id="GO:0000981">
    <property type="term" value="F:DNA-binding transcription factor activity, RNA polymerase II-specific"/>
    <property type="evidence" value="ECO:0007669"/>
    <property type="project" value="TreeGrafter"/>
</dbReference>
<proteinExistence type="predicted"/>
<keyword evidence="3" id="KW-0238">DNA-binding</keyword>
<dbReference type="InterPro" id="IPR017930">
    <property type="entry name" value="Myb_dom"/>
</dbReference>
<dbReference type="Gene3D" id="1.10.10.60">
    <property type="entry name" value="Homeodomain-like"/>
    <property type="match status" value="2"/>
</dbReference>
<evidence type="ECO:0000256" key="4">
    <source>
        <dbReference type="ARBA" id="ARBA00023242"/>
    </source>
</evidence>
<keyword evidence="4" id="KW-0539">Nucleus</keyword>
<dbReference type="GO" id="GO:0005634">
    <property type="term" value="C:nucleus"/>
    <property type="evidence" value="ECO:0007669"/>
    <property type="project" value="UniProtKB-SubCell"/>
</dbReference>
<dbReference type="GO" id="GO:0032875">
    <property type="term" value="P:regulation of DNA endoreduplication"/>
    <property type="evidence" value="ECO:0007669"/>
    <property type="project" value="UniProtKB-ARBA"/>
</dbReference>
<accession>A0A179UL96</accession>
<keyword evidence="6" id="KW-1133">Transmembrane helix</keyword>
<dbReference type="OrthoDB" id="2143914at2759"/>
<dbReference type="FunFam" id="1.10.10.60:FF:000355">
    <property type="entry name" value="Transcription factor MYB124"/>
    <property type="match status" value="1"/>
</dbReference>
<dbReference type="RefSeq" id="XP_002624585.2">
    <property type="nucleotide sequence ID" value="XM_002624539.2"/>
</dbReference>
<dbReference type="GO" id="GO:1901002">
    <property type="term" value="P:positive regulation of response to salt stress"/>
    <property type="evidence" value="ECO:0007669"/>
    <property type="project" value="UniProtKB-ARBA"/>
</dbReference>
<evidence type="ECO:0000313" key="9">
    <source>
        <dbReference type="EMBL" id="OAT08845.1"/>
    </source>
</evidence>
<reference evidence="11" key="2">
    <citation type="journal article" date="2015" name="PLoS Genet.">
        <title>The dynamic genome and transcriptome of the human fungal pathogen Blastomyces and close relative Emmonsia.</title>
        <authorList>
            <person name="Munoz J.F."/>
            <person name="Gauthier G.M."/>
            <person name="Desjardins C.A."/>
            <person name="Gallo J.E."/>
            <person name="Holder J."/>
            <person name="Sullivan T.D."/>
            <person name="Marty A.J."/>
            <person name="Carmen J.C."/>
            <person name="Chen Z."/>
            <person name="Ding L."/>
            <person name="Gujja S."/>
            <person name="Magrini V."/>
            <person name="Misas E."/>
            <person name="Mitreva M."/>
            <person name="Priest M."/>
            <person name="Saif S."/>
            <person name="Whiston E.A."/>
            <person name="Young S."/>
            <person name="Zeng Q."/>
            <person name="Goldman W.E."/>
            <person name="Mardis E.R."/>
            <person name="Taylor J.W."/>
            <person name="McEwen J.G."/>
            <person name="Clay O.K."/>
            <person name="Klein B.S."/>
            <person name="Cuomo C.A."/>
        </authorList>
    </citation>
    <scope>NUCLEOTIDE SEQUENCE [LARGE SCALE GENOMIC DNA]</scope>
    <source>
        <strain evidence="11">SLH14081</strain>
    </source>
</reference>
<dbReference type="PANTHER" id="PTHR45614:SF25">
    <property type="entry name" value="MYB PROTEIN"/>
    <property type="match status" value="1"/>
</dbReference>
<evidence type="ECO:0000256" key="1">
    <source>
        <dbReference type="ARBA" id="ARBA00004123"/>
    </source>
</evidence>
<dbReference type="GO" id="GO:0045944">
    <property type="term" value="P:positive regulation of transcription by RNA polymerase II"/>
    <property type="evidence" value="ECO:0007669"/>
    <property type="project" value="TreeGrafter"/>
</dbReference>
<dbReference type="GO" id="GO:2000037">
    <property type="term" value="P:regulation of stomatal complex patterning"/>
    <property type="evidence" value="ECO:0007669"/>
    <property type="project" value="UniProtKB-ARBA"/>
</dbReference>
<evidence type="ECO:0000256" key="6">
    <source>
        <dbReference type="SAM" id="Phobius"/>
    </source>
</evidence>
<evidence type="ECO:0000256" key="2">
    <source>
        <dbReference type="ARBA" id="ARBA00022737"/>
    </source>
</evidence>
<dbReference type="EMBL" id="GG657456">
    <property type="protein sequence ID" value="OAT08845.1"/>
    <property type="molecule type" value="Genomic_DNA"/>
</dbReference>
<dbReference type="VEuPathDB" id="FungiDB:BDBG_04449"/>
<dbReference type="Proteomes" id="UP000002038">
    <property type="component" value="Unassembled WGS sequence"/>
</dbReference>
<dbReference type="GO" id="GO:0000978">
    <property type="term" value="F:RNA polymerase II cis-regulatory region sequence-specific DNA binding"/>
    <property type="evidence" value="ECO:0007669"/>
    <property type="project" value="TreeGrafter"/>
</dbReference>
<dbReference type="EMBL" id="GG657456">
    <property type="protein sequence ID" value="OAT08846.1"/>
    <property type="molecule type" value="Genomic_DNA"/>
</dbReference>
<dbReference type="Pfam" id="PF00249">
    <property type="entry name" value="Myb_DNA-binding"/>
    <property type="match status" value="2"/>
</dbReference>
<feature type="domain" description="Myb-like" evidence="7">
    <location>
        <begin position="136"/>
        <end position="186"/>
    </location>
</feature>
<dbReference type="PROSITE" id="PS51294">
    <property type="entry name" value="HTH_MYB"/>
    <property type="match status" value="2"/>
</dbReference>
<evidence type="ECO:0000259" key="8">
    <source>
        <dbReference type="PROSITE" id="PS51294"/>
    </source>
</evidence>
<evidence type="ECO:0000313" key="11">
    <source>
        <dbReference type="Proteomes" id="UP000002038"/>
    </source>
</evidence>
<dbReference type="PANTHER" id="PTHR45614">
    <property type="entry name" value="MYB PROTEIN-RELATED"/>
    <property type="match status" value="1"/>
</dbReference>
<dbReference type="InterPro" id="IPR050560">
    <property type="entry name" value="MYB_TF"/>
</dbReference>